<dbReference type="Proteomes" id="UP001428341">
    <property type="component" value="Unassembled WGS sequence"/>
</dbReference>
<keyword evidence="5" id="KW-1185">Reference proteome</keyword>
<evidence type="ECO:0000313" key="5">
    <source>
        <dbReference type="Proteomes" id="UP001428341"/>
    </source>
</evidence>
<dbReference type="GO" id="GO:0004497">
    <property type="term" value="F:monooxygenase activity"/>
    <property type="evidence" value="ECO:0007669"/>
    <property type="project" value="UniProtKB-KW"/>
</dbReference>
<dbReference type="GO" id="GO:0016705">
    <property type="term" value="F:oxidoreductase activity, acting on paired donors, with incorporation or reduction of molecular oxygen"/>
    <property type="evidence" value="ECO:0007669"/>
    <property type="project" value="InterPro"/>
</dbReference>
<evidence type="ECO:0000256" key="2">
    <source>
        <dbReference type="RuleBase" id="RU000461"/>
    </source>
</evidence>
<comment type="cofactor">
    <cofactor evidence="1">
        <name>heme</name>
        <dbReference type="ChEBI" id="CHEBI:30413"/>
    </cofactor>
</comment>
<feature type="transmembrane region" description="Helical" evidence="3">
    <location>
        <begin position="14"/>
        <end position="34"/>
    </location>
</feature>
<dbReference type="Pfam" id="PF00067">
    <property type="entry name" value="p450"/>
    <property type="match status" value="1"/>
</dbReference>
<evidence type="ECO:0008006" key="6">
    <source>
        <dbReference type="Google" id="ProtNLM"/>
    </source>
</evidence>
<dbReference type="PROSITE" id="PS00086">
    <property type="entry name" value="CYTOCHROME_P450"/>
    <property type="match status" value="1"/>
</dbReference>
<feature type="binding site" description="axial binding residue" evidence="1">
    <location>
        <position position="463"/>
    </location>
    <ligand>
        <name>heme</name>
        <dbReference type="ChEBI" id="CHEBI:30413"/>
    </ligand>
    <ligandPart>
        <name>Fe</name>
        <dbReference type="ChEBI" id="CHEBI:18248"/>
    </ligandPart>
</feature>
<evidence type="ECO:0000256" key="3">
    <source>
        <dbReference type="SAM" id="Phobius"/>
    </source>
</evidence>
<keyword evidence="1 2" id="KW-0408">Iron</keyword>
<accession>A0AAP0QK07</accession>
<evidence type="ECO:0000313" key="4">
    <source>
        <dbReference type="EMBL" id="KAK9198471.1"/>
    </source>
</evidence>
<name>A0AAP0QK07_9ROSI</name>
<keyword evidence="3" id="KW-0812">Transmembrane</keyword>
<gene>
    <name evidence="4" type="ORF">WN944_013655</name>
</gene>
<dbReference type="PANTHER" id="PTHR47951:SF7">
    <property type="entry name" value="FLAVONOID 3',5'-HYDROXYLASE-LIKE ISOFORM X1"/>
    <property type="match status" value="1"/>
</dbReference>
<dbReference type="GO" id="GO:0020037">
    <property type="term" value="F:heme binding"/>
    <property type="evidence" value="ECO:0007669"/>
    <property type="project" value="InterPro"/>
</dbReference>
<dbReference type="EMBL" id="JBCGBO010000005">
    <property type="protein sequence ID" value="KAK9198471.1"/>
    <property type="molecule type" value="Genomic_DNA"/>
</dbReference>
<dbReference type="InterPro" id="IPR036396">
    <property type="entry name" value="Cyt_P450_sf"/>
</dbReference>
<dbReference type="SUPFAM" id="SSF48264">
    <property type="entry name" value="Cytochrome P450"/>
    <property type="match status" value="1"/>
</dbReference>
<keyword evidence="2" id="KW-0503">Monooxygenase</keyword>
<dbReference type="Gene3D" id="1.10.630.10">
    <property type="entry name" value="Cytochrome P450"/>
    <property type="match status" value="1"/>
</dbReference>
<dbReference type="PANTHER" id="PTHR47951">
    <property type="entry name" value="OS08G0547900 PROTEIN"/>
    <property type="match status" value="1"/>
</dbReference>
<keyword evidence="2" id="KW-0560">Oxidoreductase</keyword>
<evidence type="ECO:0000256" key="1">
    <source>
        <dbReference type="PIRSR" id="PIRSR602401-1"/>
    </source>
</evidence>
<dbReference type="PRINTS" id="PR00385">
    <property type="entry name" value="P450"/>
</dbReference>
<dbReference type="FunFam" id="1.10.630.10:FF:000207">
    <property type="entry name" value="Putative cytochrome P450 superfamily protein"/>
    <property type="match status" value="1"/>
</dbReference>
<proteinExistence type="inferred from homology"/>
<sequence>MAFLGYHPCYEKDLNFTAIISALVGMIAVIFFWWKTKRSSKACTPQPPGPRGLPLIGYLPFLGNDLHKSFTELAGVYGPVYKLWLGNKLFVVVSSPSLAKEVVRDNDMIFANRDAPIASLVSTYGGNDIAGADYGPNWRKLRKIFVGKMMSNASLDDCYSLRKQEFKNTIRDVYNNNIGKPIDIGELSISTLINVIQNMLWGGVLELGERGTNVVAELKNKLAELMVLVATPNISDFFPVLSRFDIQRIERRTMKIFHWFDNIVNCAIEQYRNKVSVKGAAGDTEGKKDFLQFLLELQENEDSASSISIIQIKALIQDIITGGTDTTTTMVEWTMAELMQHPEVMKKVMKELAEVVGMETFVEEFHLAKLKYLDAVVKETLRLHPALPLLVPRSSIQSSTIGGYNIPKGTKLLLNVWAIHRDPQFWDNPLEFQPERFLNDARGFDYSGNNFQYLPFGSGRRMCAGIALAERMLMFVLASLLHSFEWKLPTGTKLDLSEKFGIVIKKKEPLVAIPTPRLHNSELYQ</sequence>
<keyword evidence="3" id="KW-1133">Transmembrane helix</keyword>
<dbReference type="InterPro" id="IPR017972">
    <property type="entry name" value="Cyt_P450_CS"/>
</dbReference>
<reference evidence="4 5" key="1">
    <citation type="submission" date="2024-05" db="EMBL/GenBank/DDBJ databases">
        <title>Haplotype-resolved chromosome-level genome assembly of Huyou (Citrus changshanensis).</title>
        <authorList>
            <person name="Miao C."/>
            <person name="Chen W."/>
            <person name="Wu Y."/>
            <person name="Wang L."/>
            <person name="Zhao S."/>
            <person name="Grierson D."/>
            <person name="Xu C."/>
            <person name="Chen K."/>
        </authorList>
    </citation>
    <scope>NUCLEOTIDE SEQUENCE [LARGE SCALE GENOMIC DNA]</scope>
    <source>
        <strain evidence="4">01-14</strain>
        <tissue evidence="4">Leaf</tissue>
    </source>
</reference>
<dbReference type="InterPro" id="IPR001128">
    <property type="entry name" value="Cyt_P450"/>
</dbReference>
<dbReference type="InterPro" id="IPR002401">
    <property type="entry name" value="Cyt_P450_E_grp-I"/>
</dbReference>
<comment type="similarity">
    <text evidence="2">Belongs to the cytochrome P450 family.</text>
</comment>
<comment type="caution">
    <text evidence="4">The sequence shown here is derived from an EMBL/GenBank/DDBJ whole genome shotgun (WGS) entry which is preliminary data.</text>
</comment>
<keyword evidence="1 2" id="KW-0349">Heme</keyword>
<protein>
    <recommendedName>
        <fullName evidence="6">Cytochrome P450</fullName>
    </recommendedName>
</protein>
<dbReference type="AlphaFoldDB" id="A0AAP0QK07"/>
<keyword evidence="3" id="KW-0472">Membrane</keyword>
<dbReference type="PRINTS" id="PR00463">
    <property type="entry name" value="EP450I"/>
</dbReference>
<organism evidence="4 5">
    <name type="scientific">Citrus x changshan-huyou</name>
    <dbReference type="NCBI Taxonomy" id="2935761"/>
    <lineage>
        <taxon>Eukaryota</taxon>
        <taxon>Viridiplantae</taxon>
        <taxon>Streptophyta</taxon>
        <taxon>Embryophyta</taxon>
        <taxon>Tracheophyta</taxon>
        <taxon>Spermatophyta</taxon>
        <taxon>Magnoliopsida</taxon>
        <taxon>eudicotyledons</taxon>
        <taxon>Gunneridae</taxon>
        <taxon>Pentapetalae</taxon>
        <taxon>rosids</taxon>
        <taxon>malvids</taxon>
        <taxon>Sapindales</taxon>
        <taxon>Rutaceae</taxon>
        <taxon>Aurantioideae</taxon>
        <taxon>Citrus</taxon>
    </lineage>
</organism>
<dbReference type="GO" id="GO:0005506">
    <property type="term" value="F:iron ion binding"/>
    <property type="evidence" value="ECO:0007669"/>
    <property type="project" value="InterPro"/>
</dbReference>
<keyword evidence="1 2" id="KW-0479">Metal-binding</keyword>